<keyword evidence="3" id="KW-1185">Reference proteome</keyword>
<accession>A0A7J6W7N1</accession>
<feature type="non-terminal residue" evidence="2">
    <location>
        <position position="1"/>
    </location>
</feature>
<gene>
    <name evidence="2" type="ORF">FRX31_017486</name>
</gene>
<sequence>PGMNQCGFSEEETTKALYALYQLPPPDCNQDACAQSHQDHNLPNLHKVRKKKEHDSGDAKHSKSNIKRLAYQDGSRVFTKKMPESLYNSKEDYSVENGRFTGERGSVLSNDFPIKKDGKICQAYCSSEDLKFNQDRRVAATSKKLKARIKASFNGGGMDTENNNNSKDVNKKRKLDRLEDSVNLPEARPRNAHSFWDEEETDESGIYKEKKVRVHKYEPMESIIRKGHVNTLSKPTTGSHKEIKPSVLPSGDEPKVQNLRRKHDYQNGSHQGSTGYCTQTDARSSAEEDSSNRPAAKESTLVKKARIRVKLSIKGGNMNTGSSDNGVSLNRKMEWEESPIHLSGDCQSNIHSFQDNTEETSESGSNKQKKVRVPNYEPKQSSTRKGNWNAVSQPTAGIQIRSPMLQADVSGDEPKVQKQQKKPVNQNESHHCSSRFYPQNDHASRDIDLRSSAEKDLPNRSSANESSLVKKPRLRVSFNGGSMEIGNFDKVNSVVAMNREMDCQESKNYLPVARQNNRRSSFQNNKEETNESRINKDKEVRVPKYEGEESTRSRGDGNTVTQPTAGIYVERTPNILPADVSGDEQKVQIQPQIPNSHRSTGYCTKSRYASTDIHTQSSVEIDSPGLSAAKEVINEGYELKHKADHLKVFILPFHLKFHILL</sequence>
<evidence type="ECO:0000256" key="1">
    <source>
        <dbReference type="SAM" id="MobiDB-lite"/>
    </source>
</evidence>
<feature type="region of interest" description="Disordered" evidence="1">
    <location>
        <begin position="225"/>
        <end position="301"/>
    </location>
</feature>
<dbReference type="InterPro" id="IPR055300">
    <property type="entry name" value="CWZF3/5/7"/>
</dbReference>
<dbReference type="PANTHER" id="PTHR46524:SF7">
    <property type="entry name" value="CW-TYPE ZINC FINGER"/>
    <property type="match status" value="1"/>
</dbReference>
<feature type="compositionally biased region" description="Polar residues" evidence="1">
    <location>
        <begin position="345"/>
        <end position="355"/>
    </location>
</feature>
<feature type="compositionally biased region" description="Polar residues" evidence="1">
    <location>
        <begin position="378"/>
        <end position="391"/>
    </location>
</feature>
<feature type="region of interest" description="Disordered" evidence="1">
    <location>
        <begin position="153"/>
        <end position="203"/>
    </location>
</feature>
<feature type="compositionally biased region" description="Low complexity" evidence="1">
    <location>
        <begin position="514"/>
        <end position="524"/>
    </location>
</feature>
<dbReference type="Proteomes" id="UP000554482">
    <property type="component" value="Unassembled WGS sequence"/>
</dbReference>
<feature type="region of interest" description="Disordered" evidence="1">
    <location>
        <begin position="30"/>
        <end position="65"/>
    </location>
</feature>
<feature type="region of interest" description="Disordered" evidence="1">
    <location>
        <begin position="511"/>
        <end position="562"/>
    </location>
</feature>
<feature type="compositionally biased region" description="Polar residues" evidence="1">
    <location>
        <begin position="266"/>
        <end position="283"/>
    </location>
</feature>
<comment type="caution">
    <text evidence="2">The sequence shown here is derived from an EMBL/GenBank/DDBJ whole genome shotgun (WGS) entry which is preliminary data.</text>
</comment>
<dbReference type="PANTHER" id="PTHR46524">
    <property type="entry name" value="CW-TYPE ZINC FINGER"/>
    <property type="match status" value="1"/>
</dbReference>
<feature type="region of interest" description="Disordered" evidence="1">
    <location>
        <begin position="409"/>
        <end position="442"/>
    </location>
</feature>
<dbReference type="EMBL" id="JABWDY010020731">
    <property type="protein sequence ID" value="KAF5192927.1"/>
    <property type="molecule type" value="Genomic_DNA"/>
</dbReference>
<evidence type="ECO:0000313" key="2">
    <source>
        <dbReference type="EMBL" id="KAF5192927.1"/>
    </source>
</evidence>
<protein>
    <submittedName>
        <fullName evidence="2">Uncharacterized protein</fullName>
    </submittedName>
</protein>
<feature type="compositionally biased region" description="Basic and acidic residues" evidence="1">
    <location>
        <begin position="525"/>
        <end position="555"/>
    </location>
</feature>
<evidence type="ECO:0000313" key="3">
    <source>
        <dbReference type="Proteomes" id="UP000554482"/>
    </source>
</evidence>
<name>A0A7J6W7N1_THATH</name>
<feature type="region of interest" description="Disordered" evidence="1">
    <location>
        <begin position="342"/>
        <end position="391"/>
    </location>
</feature>
<proteinExistence type="predicted"/>
<dbReference type="AlphaFoldDB" id="A0A7J6W7N1"/>
<organism evidence="2 3">
    <name type="scientific">Thalictrum thalictroides</name>
    <name type="common">Rue-anemone</name>
    <name type="synonym">Anemone thalictroides</name>
    <dbReference type="NCBI Taxonomy" id="46969"/>
    <lineage>
        <taxon>Eukaryota</taxon>
        <taxon>Viridiplantae</taxon>
        <taxon>Streptophyta</taxon>
        <taxon>Embryophyta</taxon>
        <taxon>Tracheophyta</taxon>
        <taxon>Spermatophyta</taxon>
        <taxon>Magnoliopsida</taxon>
        <taxon>Ranunculales</taxon>
        <taxon>Ranunculaceae</taxon>
        <taxon>Thalictroideae</taxon>
        <taxon>Thalictrum</taxon>
    </lineage>
</organism>
<reference evidence="2 3" key="1">
    <citation type="submission" date="2020-06" db="EMBL/GenBank/DDBJ databases">
        <title>Transcriptomic and genomic resources for Thalictrum thalictroides and T. hernandezii: Facilitating candidate gene discovery in an emerging model plant lineage.</title>
        <authorList>
            <person name="Arias T."/>
            <person name="Riano-Pachon D.M."/>
            <person name="Di Stilio V.S."/>
        </authorList>
    </citation>
    <scope>NUCLEOTIDE SEQUENCE [LARGE SCALE GENOMIC DNA]</scope>
    <source>
        <strain evidence="3">cv. WT478/WT964</strain>
        <tissue evidence="2">Leaves</tissue>
    </source>
</reference>